<protein>
    <submittedName>
        <fullName evidence="2">Uncharacterized protein</fullName>
    </submittedName>
</protein>
<gene>
    <name evidence="2" type="ORF">F503_03288</name>
</gene>
<dbReference type="HOGENOM" id="CLU_1001500_0_0_1"/>
<sequence length="278" mass="31494">MSFYIPFNDVDVPAGGNRAFYDYETSQSDSESVGESIEFAYGGYSTEEDTEKASNSDGNTTEGDSDDDDEQPRVIPLRRLALLRRQDRAGSDASGIILSHGRVAPKAAKRRSAYFMKRENDAKLIKYAEYLREKRKKRSEKMGIIYRPNDTTLRHTLLRRRCESARRQTIADAVQIAQNVAQNLLQINAARANASAPEEPTTPHAFEVEMDAMLAADEAENQPEPEQDYHMDVDTVYTCIMDVIPSVEYDTPEEEAFHVNNYVDMDSDDDMDLDHDEN</sequence>
<dbReference type="EMBL" id="KE148152">
    <property type="protein sequence ID" value="EPE06861.1"/>
    <property type="molecule type" value="Genomic_DNA"/>
</dbReference>
<evidence type="ECO:0000313" key="3">
    <source>
        <dbReference type="Proteomes" id="UP000016923"/>
    </source>
</evidence>
<organism evidence="2 3">
    <name type="scientific">Ophiostoma piceae (strain UAMH 11346)</name>
    <name type="common">Sap stain fungus</name>
    <dbReference type="NCBI Taxonomy" id="1262450"/>
    <lineage>
        <taxon>Eukaryota</taxon>
        <taxon>Fungi</taxon>
        <taxon>Dikarya</taxon>
        <taxon>Ascomycota</taxon>
        <taxon>Pezizomycotina</taxon>
        <taxon>Sordariomycetes</taxon>
        <taxon>Sordariomycetidae</taxon>
        <taxon>Ophiostomatales</taxon>
        <taxon>Ophiostomataceae</taxon>
        <taxon>Ophiostoma</taxon>
    </lineage>
</organism>
<dbReference type="Proteomes" id="UP000016923">
    <property type="component" value="Unassembled WGS sequence"/>
</dbReference>
<dbReference type="VEuPathDB" id="FungiDB:F503_03288"/>
<feature type="region of interest" description="Disordered" evidence="1">
    <location>
        <begin position="25"/>
        <end position="73"/>
    </location>
</feature>
<evidence type="ECO:0000313" key="2">
    <source>
        <dbReference type="EMBL" id="EPE06861.1"/>
    </source>
</evidence>
<keyword evidence="3" id="KW-1185">Reference proteome</keyword>
<feature type="compositionally biased region" description="Polar residues" evidence="1">
    <location>
        <begin position="53"/>
        <end position="62"/>
    </location>
</feature>
<dbReference type="AlphaFoldDB" id="S3C4T8"/>
<name>S3C4T8_OPHP1</name>
<reference evidence="2 3" key="1">
    <citation type="journal article" date="2013" name="BMC Genomics">
        <title>The genome and transcriptome of the pine saprophyte Ophiostoma piceae, and a comparison with the bark beetle-associated pine pathogen Grosmannia clavigera.</title>
        <authorList>
            <person name="Haridas S."/>
            <person name="Wang Y."/>
            <person name="Lim L."/>
            <person name="Massoumi Alamouti S."/>
            <person name="Jackman S."/>
            <person name="Docking R."/>
            <person name="Robertson G."/>
            <person name="Birol I."/>
            <person name="Bohlmann J."/>
            <person name="Breuil C."/>
        </authorList>
    </citation>
    <scope>NUCLEOTIDE SEQUENCE [LARGE SCALE GENOMIC DNA]</scope>
    <source>
        <strain evidence="2 3">UAMH 11346</strain>
    </source>
</reference>
<proteinExistence type="predicted"/>
<evidence type="ECO:0000256" key="1">
    <source>
        <dbReference type="SAM" id="MobiDB-lite"/>
    </source>
</evidence>
<accession>S3C4T8</accession>